<feature type="region of interest" description="Disordered" evidence="16">
    <location>
        <begin position="567"/>
        <end position="633"/>
    </location>
</feature>
<dbReference type="InterPro" id="IPR008967">
    <property type="entry name" value="p53-like_TF_DNA-bd_sf"/>
</dbReference>
<evidence type="ECO:0000256" key="15">
    <source>
        <dbReference type="ARBA" id="ARBA00067312"/>
    </source>
</evidence>
<reference evidence="19 20" key="1">
    <citation type="submission" date="2019-03" db="EMBL/GenBank/DDBJ databases">
        <title>Sequencing 23 genomes of Wallemia ichthyophaga.</title>
        <authorList>
            <person name="Gostincar C."/>
        </authorList>
    </citation>
    <scope>NUCLEOTIDE SEQUENCE [LARGE SCALE GENOMIC DNA]</scope>
    <source>
        <strain evidence="19 20">EXF-5753</strain>
    </source>
</reference>
<keyword evidence="10" id="KW-0238">DNA-binding</keyword>
<dbReference type="Proteomes" id="UP000310189">
    <property type="component" value="Unassembled WGS sequence"/>
</dbReference>
<comment type="subunit">
    <text evidence="4">Forms a conjugate with ATG5.</text>
</comment>
<keyword evidence="9" id="KW-0805">Transcription regulation</keyword>
<evidence type="ECO:0000256" key="3">
    <source>
        <dbReference type="ARBA" id="ARBA00009704"/>
    </source>
</evidence>
<dbReference type="InterPro" id="IPR015350">
    <property type="entry name" value="Beta-trefoil_DNA-bd_dom"/>
</dbReference>
<evidence type="ECO:0000256" key="12">
    <source>
        <dbReference type="ARBA" id="ARBA00023242"/>
    </source>
</evidence>
<dbReference type="InterPro" id="IPR007242">
    <property type="entry name" value="Atg12"/>
</dbReference>
<evidence type="ECO:0000256" key="2">
    <source>
        <dbReference type="ARBA" id="ARBA00007778"/>
    </source>
</evidence>
<gene>
    <name evidence="19" type="ORF">E3P99_03654</name>
</gene>
<evidence type="ECO:0000256" key="5">
    <source>
        <dbReference type="ARBA" id="ARBA00015875"/>
    </source>
</evidence>
<evidence type="ECO:0000256" key="9">
    <source>
        <dbReference type="ARBA" id="ARBA00023015"/>
    </source>
</evidence>
<dbReference type="InterPro" id="IPR029071">
    <property type="entry name" value="Ubiquitin-like_domsf"/>
</dbReference>
<protein>
    <recommendedName>
        <fullName evidence="5">Ubiquitin-like protein ATG12</fullName>
    </recommendedName>
    <alternativeName>
        <fullName evidence="14">Autophagy-related protein 12</fullName>
    </alternativeName>
    <alternativeName>
        <fullName evidence="15">Ubiquitin-like protein atg12</fullName>
    </alternativeName>
</protein>
<dbReference type="SUPFAM" id="SSF54236">
    <property type="entry name" value="Ubiquitin-like"/>
    <property type="match status" value="1"/>
</dbReference>
<comment type="subcellular location">
    <subcellularLocation>
        <location evidence="1">Nucleus</location>
    </subcellularLocation>
</comment>
<proteinExistence type="inferred from homology"/>
<dbReference type="Gene3D" id="2.60.40.1450">
    <property type="entry name" value="LAG1, DNA binding domain"/>
    <property type="match status" value="1"/>
</dbReference>
<keyword evidence="12" id="KW-0539">Nucleus</keyword>
<evidence type="ECO:0000256" key="6">
    <source>
        <dbReference type="ARBA" id="ARBA00022499"/>
    </source>
</evidence>
<evidence type="ECO:0000313" key="20">
    <source>
        <dbReference type="Proteomes" id="UP000310189"/>
    </source>
</evidence>
<dbReference type="GO" id="GO:0005634">
    <property type="term" value="C:nucleus"/>
    <property type="evidence" value="ECO:0007669"/>
    <property type="project" value="UniProtKB-SubCell"/>
</dbReference>
<keyword evidence="6" id="KW-1017">Isopeptide bond</keyword>
<evidence type="ECO:0000256" key="10">
    <source>
        <dbReference type="ARBA" id="ARBA00023125"/>
    </source>
</evidence>
<dbReference type="InterPro" id="IPR037095">
    <property type="entry name" value="RBP-J/Cbf11_DNA-bd_sf"/>
</dbReference>
<dbReference type="InterPro" id="IPR036358">
    <property type="entry name" value="BTD_sf"/>
</dbReference>
<feature type="region of interest" description="Disordered" evidence="16">
    <location>
        <begin position="482"/>
        <end position="511"/>
    </location>
</feature>
<dbReference type="SUPFAM" id="SSF110217">
    <property type="entry name" value="DNA-binding protein LAG-1 (CSL)"/>
    <property type="match status" value="1"/>
</dbReference>
<feature type="domain" description="RBP-J/Cbf11/Cbf12 DNA binding" evidence="17">
    <location>
        <begin position="176"/>
        <end position="353"/>
    </location>
</feature>
<comment type="similarity">
    <text evidence="2">Belongs to the ATG12 family.</text>
</comment>
<evidence type="ECO:0000256" key="14">
    <source>
        <dbReference type="ARBA" id="ARBA00029824"/>
    </source>
</evidence>
<sequence>MDFDFSNYSIAEQAQPEDAYDSAYDPLSISPTEGVRDVAVKTEAEEEEVEIDGGREGGGEQLPPQYRPNRHRGSVPSLSSAFSSFTVEQQSPVTPTSGYFGHPFVGLSNANRHSVSVVAPSDTFVKPAAVVPPPAPQAWQSRRYNGEEDRRLNERLTITIKNFVNAPHRLDFGEQIVSITTPQTAQKSYGTEKRFIAPPPQVCLIGKNWNSDNKKNKYSHALGLDLGQLSPSVQIKLSANHEAHRCELKWTEFQSESSAGAEMPLTPPTSSPSSDKSDSLPHDSNDRLMHGKAVAKHLHISDVSDDRRISNCYAEIVIPSILSRNPFKGSFSLPNMNIISKASKQRKPKRNEDICVFHGSIVSLYNRAKSQTSSTRYLTVTGTPCIWPVGSDDEKNFDGGIDLKNATFTPDPNYWDPFIIWMYDTVYAHDTLPEVPADWPTPPVGAVPNDMHTTPIRANSVIVLQSLAHGVVSPPLIVRRAGKGSSVTGGGKVDEHRRRSSLDSNTQQRHRQMGCIRGSVLGEPTVQLNKVGLELAVQSPRDANELEASGMYLTCVDDLIRLIHPPKASSGKVDFPSRDQEASKSRRTSYTSEMHDDSADGAYRPRSRRASARSSISEPSGTASGRSKRRSSQYDANNLDAYAEDGMTWSLDVGEIALWTLSGAEVRNHHIYTPEFPSSGVEHLSTNRRPSMELPTPIPYLDSWVRCDRSTRKQYADFAELDLVRIKGKDLDSFSDIAGGVSGAAAALYFSGKMVKYQGVGLGLDLGDDANASAIHSNRSEEVGVWQATLIDVLSYEEMIVGLPFAQQVHQLGELIDDELSVIAIMKHNGCIIPSRVKSTQMSGDPPTLPPLPTSEALFSPKNSPNLDTIGSPQPRAVSQVHSTASGGAPVAVDDVADIETEYRENGIHAAAERGLASYRRRDGRKVVVRFKAIGAAPIMKQNYYKISDSNRFATVIQFLRKECGLANSACPVFCYINSAFAPSPDDTIGNLYKCYGTEGHVIVNYSTSVAWG</sequence>
<dbReference type="Gene3D" id="3.10.20.90">
    <property type="entry name" value="Phosphatidylinositol 3-kinase Catalytic Subunit, Chain A, domain 1"/>
    <property type="match status" value="1"/>
</dbReference>
<dbReference type="GO" id="GO:0005737">
    <property type="term" value="C:cytoplasm"/>
    <property type="evidence" value="ECO:0007669"/>
    <property type="project" value="InterPro"/>
</dbReference>
<evidence type="ECO:0000313" key="19">
    <source>
        <dbReference type="EMBL" id="TIA86556.1"/>
    </source>
</evidence>
<accession>A0A4T0FIR7</accession>
<comment type="function">
    <text evidence="13">Ubiquitin-like protein involved in cytoplasm to vacuole transport (Cvt), autophagy vesicles formation, mitophagy, and nucleophagy. Conjugation with ATG5 through a ubiquitin-like conjugating system involving also ATG7 as an E1-like activating enzyme and ATG10 as an E2-like conjugating enzyme, is essential for its function. The ATG12-ATG5 conjugate functions as an E3-like enzyme which is required for lipidation of ATG8 and ATG8 association to the vesicle membranes.</text>
</comment>
<dbReference type="AlphaFoldDB" id="A0A4T0FIR7"/>
<feature type="compositionally biased region" description="Basic and acidic residues" evidence="16">
    <location>
        <begin position="492"/>
        <end position="501"/>
    </location>
</feature>
<keyword evidence="7" id="KW-0833">Ubl conjugation pathway</keyword>
<dbReference type="GO" id="GO:0000978">
    <property type="term" value="F:RNA polymerase II cis-regulatory region sequence-specific DNA binding"/>
    <property type="evidence" value="ECO:0007669"/>
    <property type="project" value="InterPro"/>
</dbReference>
<dbReference type="OrthoDB" id="10003551at2759"/>
<evidence type="ECO:0000256" key="13">
    <source>
        <dbReference type="ARBA" id="ARBA00025360"/>
    </source>
</evidence>
<dbReference type="Pfam" id="PF09271">
    <property type="entry name" value="LAG1-DNAbind"/>
    <property type="match status" value="1"/>
</dbReference>
<dbReference type="CDD" id="cd01612">
    <property type="entry name" value="Ubl_ATG12"/>
    <property type="match status" value="1"/>
</dbReference>
<feature type="compositionally biased region" description="Basic and acidic residues" evidence="16">
    <location>
        <begin position="575"/>
        <end position="584"/>
    </location>
</feature>
<feature type="domain" description="Beta-trefoil DNA-binding" evidence="18">
    <location>
        <begin position="354"/>
        <end position="649"/>
    </location>
</feature>
<feature type="compositionally biased region" description="Polar residues" evidence="16">
    <location>
        <begin position="1"/>
        <end position="12"/>
    </location>
</feature>
<comment type="similarity">
    <text evidence="3">Belongs to the Su(H) family.</text>
</comment>
<evidence type="ECO:0000256" key="7">
    <source>
        <dbReference type="ARBA" id="ARBA00022786"/>
    </source>
</evidence>
<dbReference type="InterPro" id="IPR015351">
    <property type="entry name" value="RBP-J/Cbf11/Cbf12_DNA-bd"/>
</dbReference>
<dbReference type="SUPFAM" id="SSF49417">
    <property type="entry name" value="p53-like transcription factors"/>
    <property type="match status" value="1"/>
</dbReference>
<evidence type="ECO:0000256" key="16">
    <source>
        <dbReference type="SAM" id="MobiDB-lite"/>
    </source>
</evidence>
<comment type="caution">
    <text evidence="19">The sequence shown here is derived from an EMBL/GenBank/DDBJ whole genome shotgun (WGS) entry which is preliminary data.</text>
</comment>
<feature type="compositionally biased region" description="Basic and acidic residues" evidence="16">
    <location>
        <begin position="275"/>
        <end position="286"/>
    </location>
</feature>
<evidence type="ECO:0000256" key="11">
    <source>
        <dbReference type="ARBA" id="ARBA00023163"/>
    </source>
</evidence>
<dbReference type="FunFam" id="3.10.20.90:FF:000150">
    <property type="entry name" value="Ubiquitin-like protein ATG12"/>
    <property type="match status" value="1"/>
</dbReference>
<organism evidence="19 20">
    <name type="scientific">Wallemia hederae</name>
    <dbReference type="NCBI Taxonomy" id="1540922"/>
    <lineage>
        <taxon>Eukaryota</taxon>
        <taxon>Fungi</taxon>
        <taxon>Dikarya</taxon>
        <taxon>Basidiomycota</taxon>
        <taxon>Wallemiomycotina</taxon>
        <taxon>Wallemiomycetes</taxon>
        <taxon>Wallemiales</taxon>
        <taxon>Wallemiaceae</taxon>
        <taxon>Wallemia</taxon>
    </lineage>
</organism>
<dbReference type="InterPro" id="IPR040159">
    <property type="entry name" value="CLS_fam"/>
</dbReference>
<feature type="region of interest" description="Disordered" evidence="16">
    <location>
        <begin position="1"/>
        <end position="83"/>
    </location>
</feature>
<dbReference type="SMART" id="SM01267">
    <property type="entry name" value="LAG1_DNAbind"/>
    <property type="match status" value="1"/>
</dbReference>
<keyword evidence="11" id="KW-0804">Transcription</keyword>
<dbReference type="PANTHER" id="PTHR10665">
    <property type="entry name" value="RECOMBINING BINDING PROTEIN SUPPRESSOR OF HAIRLESS"/>
    <property type="match status" value="1"/>
</dbReference>
<dbReference type="SMART" id="SM01268">
    <property type="entry name" value="BTD"/>
    <property type="match status" value="1"/>
</dbReference>
<dbReference type="GO" id="GO:0001228">
    <property type="term" value="F:DNA-binding transcription activator activity, RNA polymerase II-specific"/>
    <property type="evidence" value="ECO:0007669"/>
    <property type="project" value="InterPro"/>
</dbReference>
<dbReference type="GO" id="GO:0000045">
    <property type="term" value="P:autophagosome assembly"/>
    <property type="evidence" value="ECO:0007669"/>
    <property type="project" value="InterPro"/>
</dbReference>
<feature type="compositionally biased region" description="Low complexity" evidence="16">
    <location>
        <begin position="74"/>
        <end position="83"/>
    </location>
</feature>
<evidence type="ECO:0000259" key="17">
    <source>
        <dbReference type="SMART" id="SM01267"/>
    </source>
</evidence>
<feature type="compositionally biased region" description="Basic and acidic residues" evidence="16">
    <location>
        <begin position="34"/>
        <end position="43"/>
    </location>
</feature>
<evidence type="ECO:0000256" key="1">
    <source>
        <dbReference type="ARBA" id="ARBA00004123"/>
    </source>
</evidence>
<dbReference type="EMBL" id="SPNW01000079">
    <property type="protein sequence ID" value="TIA86556.1"/>
    <property type="molecule type" value="Genomic_DNA"/>
</dbReference>
<feature type="region of interest" description="Disordered" evidence="16">
    <location>
        <begin position="255"/>
        <end position="286"/>
    </location>
</feature>
<evidence type="ECO:0000256" key="4">
    <source>
        <dbReference type="ARBA" id="ARBA00011288"/>
    </source>
</evidence>
<evidence type="ECO:0000259" key="18">
    <source>
        <dbReference type="SMART" id="SM01268"/>
    </source>
</evidence>
<keyword evidence="20" id="KW-1185">Reference proteome</keyword>
<keyword evidence="8" id="KW-0072">Autophagy</keyword>
<dbReference type="Pfam" id="PF04110">
    <property type="entry name" value="APG12"/>
    <property type="match status" value="1"/>
</dbReference>
<name>A0A4T0FIR7_9BASI</name>
<evidence type="ECO:0000256" key="8">
    <source>
        <dbReference type="ARBA" id="ARBA00023006"/>
    </source>
</evidence>